<proteinExistence type="predicted"/>
<name>A0A8H7SMI8_9FUNG</name>
<reference evidence="2" key="1">
    <citation type="submission" date="2021-01" db="EMBL/GenBank/DDBJ databases">
        <title>Metabolic potential, ecology and presence of endohyphal bacteria is reflected in genomic diversity of Mucoromycotina.</title>
        <authorList>
            <person name="Muszewska A."/>
            <person name="Okrasinska A."/>
            <person name="Steczkiewicz K."/>
            <person name="Drgas O."/>
            <person name="Orlowska M."/>
            <person name="Perlinska-Lenart U."/>
            <person name="Aleksandrzak-Piekarczyk T."/>
            <person name="Szatraj K."/>
            <person name="Zielenkiewicz U."/>
            <person name="Pilsyk S."/>
            <person name="Malc E."/>
            <person name="Mieczkowski P."/>
            <person name="Kruszewska J.S."/>
            <person name="Biernat P."/>
            <person name="Pawlowska J."/>
        </authorList>
    </citation>
    <scope>NUCLEOTIDE SEQUENCE</scope>
    <source>
        <strain evidence="2">WA0000018081</strain>
    </source>
</reference>
<sequence>MVAGYLSPLLMDWTQAVTELNRTIAHTLLEKEPELLWTPIPHALDDTDHLLNELVQLTKLGSSFQPVSAIQFTLLQYRENSQDSIQLERFKFLSYLIEQSTLHDLDTRFWGECNNSTLHLVCFLSHTKIAQLLIAKGVSITPTNGLGFIPKDVTNSELIIHSLSKLQKKDSLLRSKSTVVRPNYSTPDRFKHLRELAEESSVIGDDNKRVQTVTIERKQSEVHYFRKGRVKETQKKVLVTEDEVEKQQTSKRQLEVAQLVKKSAVKNNPLWKKMEKVTFVTSPTPSPSTSATHLPHHDSMESLKQEENNNDNIIIESKPKRNSKVISSLQKKSYVSSSIFVQADEETVDANKPIPPPVPTMLVSSPTTTITCDTKQNLDNETQTITIYSTQPNDQQKLCSNLLSSDDDDDDDDDDEEEDCYFEANTSNNQSNEILPSPISNTSSSGGSSNSSNEALNDSFSIITSNQEISTPPNQTFSFSSNSSNEDISQTKDTTTTLSISSDNNKHDIYNTSIHATSSEEYSDDDDDDENDDEYGEATPVQFATRLITPVYKSVVIMNEEKFEIPDKSDPNVLYFNNNNSSKLSDDAGVDIKTSVVGTREILVEEPQQVLIPDTPVEPVPVRPQRSDLRKASVPINEIPVNQAVPVVDSKEKKRMSGSQKAAWTMSMSSWAAILDREFNLDELDQQKKERQHSLQSEKIEEESIRHSTATTINYLSSKIQISDDDDDDDDNNNQVNLMHQVPSSSLSLNTTPIRSSSMISFHDFEMPTIPSITQHQPYSSQSLPPSKPKHARSPPPPQIAELTRLAPAKSISRKPIVASISETNITKHNIAPSNTIPTKRHVVPSSRTIQVQQGRLQNGKLYLHVNGIQDILLPLPKDRAYVRCVVSDGRFEYMSRYEILSQNINFDYECVIDTHPDMIITISLHVRPDYVMKSKTPFSRLFSSKKKKESLSGYVNKEDGAIGQARFALAHMLPVCVETTYPAEFHCFNAWYSRSFKERHRQKKKDPDQDVLKPFPRNLRECDNAIKQLYKSAEESSEKYHTF</sequence>
<feature type="compositionally biased region" description="Polar residues" evidence="1">
    <location>
        <begin position="735"/>
        <end position="751"/>
    </location>
</feature>
<dbReference type="AlphaFoldDB" id="A0A8H7SMI8"/>
<accession>A0A8H7SMI8</accession>
<dbReference type="Proteomes" id="UP000613177">
    <property type="component" value="Unassembled WGS sequence"/>
</dbReference>
<feature type="compositionally biased region" description="Low complexity" evidence="1">
    <location>
        <begin position="440"/>
        <end position="453"/>
    </location>
</feature>
<feature type="compositionally biased region" description="Acidic residues" evidence="1">
    <location>
        <begin position="521"/>
        <end position="536"/>
    </location>
</feature>
<feature type="compositionally biased region" description="Polar residues" evidence="1">
    <location>
        <begin position="424"/>
        <end position="434"/>
    </location>
</feature>
<feature type="compositionally biased region" description="Acidic residues" evidence="1">
    <location>
        <begin position="723"/>
        <end position="732"/>
    </location>
</feature>
<gene>
    <name evidence="2" type="ORF">INT48_001739</name>
</gene>
<feature type="compositionally biased region" description="Polar residues" evidence="1">
    <location>
        <begin position="772"/>
        <end position="785"/>
    </location>
</feature>
<feature type="compositionally biased region" description="Acidic residues" evidence="1">
    <location>
        <begin position="405"/>
        <end position="421"/>
    </location>
</feature>
<evidence type="ECO:0000256" key="1">
    <source>
        <dbReference type="SAM" id="MobiDB-lite"/>
    </source>
</evidence>
<feature type="region of interest" description="Disordered" evidence="1">
    <location>
        <begin position="401"/>
        <end position="456"/>
    </location>
</feature>
<feature type="region of interest" description="Disordered" evidence="1">
    <location>
        <begin position="721"/>
        <end position="751"/>
    </location>
</feature>
<feature type="region of interest" description="Disordered" evidence="1">
    <location>
        <begin position="468"/>
        <end position="537"/>
    </location>
</feature>
<dbReference type="EMBL" id="JAEPRE010000169">
    <property type="protein sequence ID" value="KAG2231078.1"/>
    <property type="molecule type" value="Genomic_DNA"/>
</dbReference>
<protein>
    <submittedName>
        <fullName evidence="2">Uncharacterized protein</fullName>
    </submittedName>
</protein>
<organism evidence="2 3">
    <name type="scientific">Thamnidium elegans</name>
    <dbReference type="NCBI Taxonomy" id="101142"/>
    <lineage>
        <taxon>Eukaryota</taxon>
        <taxon>Fungi</taxon>
        <taxon>Fungi incertae sedis</taxon>
        <taxon>Mucoromycota</taxon>
        <taxon>Mucoromycotina</taxon>
        <taxon>Mucoromycetes</taxon>
        <taxon>Mucorales</taxon>
        <taxon>Mucorineae</taxon>
        <taxon>Mucoraceae</taxon>
        <taxon>Thamnidium</taxon>
    </lineage>
</organism>
<keyword evidence="3" id="KW-1185">Reference proteome</keyword>
<evidence type="ECO:0000313" key="3">
    <source>
        <dbReference type="Proteomes" id="UP000613177"/>
    </source>
</evidence>
<feature type="compositionally biased region" description="Polar residues" evidence="1">
    <location>
        <begin position="486"/>
        <end position="503"/>
    </location>
</feature>
<evidence type="ECO:0000313" key="2">
    <source>
        <dbReference type="EMBL" id="KAG2231078.1"/>
    </source>
</evidence>
<comment type="caution">
    <text evidence="2">The sequence shown here is derived from an EMBL/GenBank/DDBJ whole genome shotgun (WGS) entry which is preliminary data.</text>
</comment>
<feature type="region of interest" description="Disordered" evidence="1">
    <location>
        <begin position="772"/>
        <end position="799"/>
    </location>
</feature>